<name>A0ABN0Z7F4_9BACI</name>
<reference evidence="1 2" key="1">
    <citation type="journal article" date="2019" name="Int. J. Syst. Evol. Microbiol.">
        <title>The Global Catalogue of Microorganisms (GCM) 10K type strain sequencing project: providing services to taxonomists for standard genome sequencing and annotation.</title>
        <authorList>
            <consortium name="The Broad Institute Genomics Platform"/>
            <consortium name="The Broad Institute Genome Sequencing Center for Infectious Disease"/>
            <person name="Wu L."/>
            <person name="Ma J."/>
        </authorList>
    </citation>
    <scope>NUCLEOTIDE SEQUENCE [LARGE SCALE GENOMIC DNA]</scope>
    <source>
        <strain evidence="1 2">JCM 12149</strain>
    </source>
</reference>
<dbReference type="RefSeq" id="WP_343751758.1">
    <property type="nucleotide sequence ID" value="NZ_BAAADM010000030.1"/>
</dbReference>
<protein>
    <recommendedName>
        <fullName evidence="3">Transposase (putative) YhgA-like domain-containing protein</fullName>
    </recommendedName>
</protein>
<comment type="caution">
    <text evidence="1">The sequence shown here is derived from an EMBL/GenBank/DDBJ whole genome shotgun (WGS) entry which is preliminary data.</text>
</comment>
<evidence type="ECO:0000313" key="2">
    <source>
        <dbReference type="Proteomes" id="UP001501459"/>
    </source>
</evidence>
<accession>A0ABN0Z7F4</accession>
<sequence>MKLATCVREESNTPAYIHHDHLFKELIHTFFEEFLQAFFPKVHEYIDFHTIKPLSEEVFSDMHEAEAKRLDIVMEVNEEEEASLMKDVKNSPDVEKIMDLPISFEEKGKEKGIKEVALAMISEGLSTAFIAKITQLDEDEIEKLRQDD</sequence>
<dbReference type="Proteomes" id="UP001501459">
    <property type="component" value="Unassembled WGS sequence"/>
</dbReference>
<evidence type="ECO:0008006" key="3">
    <source>
        <dbReference type="Google" id="ProtNLM"/>
    </source>
</evidence>
<evidence type="ECO:0000313" key="1">
    <source>
        <dbReference type="EMBL" id="GAA0436616.1"/>
    </source>
</evidence>
<dbReference type="EMBL" id="BAAADM010000030">
    <property type="protein sequence ID" value="GAA0436616.1"/>
    <property type="molecule type" value="Genomic_DNA"/>
</dbReference>
<proteinExistence type="predicted"/>
<gene>
    <name evidence="1" type="ORF">GCM10008983_11670</name>
</gene>
<keyword evidence="2" id="KW-1185">Reference proteome</keyword>
<organism evidence="1 2">
    <name type="scientific">Lentibacillus halophilus</name>
    <dbReference type="NCBI Taxonomy" id="295065"/>
    <lineage>
        <taxon>Bacteria</taxon>
        <taxon>Bacillati</taxon>
        <taxon>Bacillota</taxon>
        <taxon>Bacilli</taxon>
        <taxon>Bacillales</taxon>
        <taxon>Bacillaceae</taxon>
        <taxon>Lentibacillus</taxon>
    </lineage>
</organism>